<evidence type="ECO:0000256" key="1">
    <source>
        <dbReference type="SAM" id="MobiDB-lite"/>
    </source>
</evidence>
<feature type="compositionally biased region" description="Polar residues" evidence="1">
    <location>
        <begin position="1"/>
        <end position="16"/>
    </location>
</feature>
<gene>
    <name evidence="2" type="ORF">ACJRO7_027274</name>
</gene>
<organism evidence="2 3">
    <name type="scientific">Eucalyptus globulus</name>
    <name type="common">Tasmanian blue gum</name>
    <dbReference type="NCBI Taxonomy" id="34317"/>
    <lineage>
        <taxon>Eukaryota</taxon>
        <taxon>Viridiplantae</taxon>
        <taxon>Streptophyta</taxon>
        <taxon>Embryophyta</taxon>
        <taxon>Tracheophyta</taxon>
        <taxon>Spermatophyta</taxon>
        <taxon>Magnoliopsida</taxon>
        <taxon>eudicotyledons</taxon>
        <taxon>Gunneridae</taxon>
        <taxon>Pentapetalae</taxon>
        <taxon>rosids</taxon>
        <taxon>malvids</taxon>
        <taxon>Myrtales</taxon>
        <taxon>Myrtaceae</taxon>
        <taxon>Myrtoideae</taxon>
        <taxon>Eucalypteae</taxon>
        <taxon>Eucalyptus</taxon>
    </lineage>
</organism>
<protein>
    <submittedName>
        <fullName evidence="2">Uncharacterized protein</fullName>
    </submittedName>
</protein>
<sequence length="235" mass="26126">MVPLALNQQNSPNLPHQTGHKKNPESTYRSNIEFRGSTDLVSDSAADTLQLPISHVMTREMALNREVSVAYFEPNSNTPESEQLPCPQSNTYAYHKRKKILRKKQSVASSSLHTRPDLIGDGNDGQCDNQQHNPLYNGSALYNYSNDDRFAKPIFNNVADENRRITDLGKAVTDGDTRNTCGSGERFKIDGECCNSDTNNGRWMDMRKSEVAPGSERFITSDPDTAGHGCDSDPQ</sequence>
<keyword evidence="3" id="KW-1185">Reference proteome</keyword>
<name>A0ABD3K0W7_EUCGL</name>
<dbReference type="EMBL" id="JBJKBG010000007">
    <property type="protein sequence ID" value="KAL3730241.1"/>
    <property type="molecule type" value="Genomic_DNA"/>
</dbReference>
<feature type="region of interest" description="Disordered" evidence="1">
    <location>
        <begin position="206"/>
        <end position="235"/>
    </location>
</feature>
<dbReference type="AlphaFoldDB" id="A0ABD3K0W7"/>
<comment type="caution">
    <text evidence="2">The sequence shown here is derived from an EMBL/GenBank/DDBJ whole genome shotgun (WGS) entry which is preliminary data.</text>
</comment>
<evidence type="ECO:0000313" key="3">
    <source>
        <dbReference type="Proteomes" id="UP001634007"/>
    </source>
</evidence>
<feature type="region of interest" description="Disordered" evidence="1">
    <location>
        <begin position="103"/>
        <end position="126"/>
    </location>
</feature>
<dbReference type="Proteomes" id="UP001634007">
    <property type="component" value="Unassembled WGS sequence"/>
</dbReference>
<feature type="region of interest" description="Disordered" evidence="1">
    <location>
        <begin position="1"/>
        <end position="27"/>
    </location>
</feature>
<reference evidence="2 3" key="1">
    <citation type="submission" date="2024-11" db="EMBL/GenBank/DDBJ databases">
        <title>Chromosome-level genome assembly of Eucalyptus globulus Labill. provides insights into its genome evolution.</title>
        <authorList>
            <person name="Li X."/>
        </authorList>
    </citation>
    <scope>NUCLEOTIDE SEQUENCE [LARGE SCALE GENOMIC DNA]</scope>
    <source>
        <strain evidence="2">CL2024</strain>
        <tissue evidence="2">Fresh tender leaves</tissue>
    </source>
</reference>
<evidence type="ECO:0000313" key="2">
    <source>
        <dbReference type="EMBL" id="KAL3730241.1"/>
    </source>
</evidence>
<proteinExistence type="predicted"/>
<accession>A0ABD3K0W7</accession>